<evidence type="ECO:0000313" key="4">
    <source>
        <dbReference type="Proteomes" id="UP000515811"/>
    </source>
</evidence>
<accession>A0A7G9RUN5</accession>
<dbReference type="Proteomes" id="UP000515811">
    <property type="component" value="Chromosome"/>
</dbReference>
<protein>
    <submittedName>
        <fullName evidence="3">Uncharacterized protein</fullName>
    </submittedName>
</protein>
<reference evidence="3 4" key="1">
    <citation type="submission" date="2020-08" db="EMBL/GenBank/DDBJ databases">
        <title>Genome sequence of Diaphorobacter ruginosibacter DSM 27467T.</title>
        <authorList>
            <person name="Hyun D.-W."/>
            <person name="Bae J.-W."/>
        </authorList>
    </citation>
    <scope>NUCLEOTIDE SEQUENCE [LARGE SCALE GENOMIC DNA]</scope>
    <source>
        <strain evidence="3 4">DSM 27467</strain>
    </source>
</reference>
<keyword evidence="2" id="KW-0812">Transmembrane</keyword>
<keyword evidence="2" id="KW-0472">Membrane</keyword>
<feature type="transmembrane region" description="Helical" evidence="2">
    <location>
        <begin position="32"/>
        <end position="51"/>
    </location>
</feature>
<name>A0A7G9RUN5_9BURK</name>
<proteinExistence type="predicted"/>
<organism evidence="3 4">
    <name type="scientific">Diaphorobacter ruginosibacter</name>
    <dbReference type="NCBI Taxonomy" id="1715720"/>
    <lineage>
        <taxon>Bacteria</taxon>
        <taxon>Pseudomonadati</taxon>
        <taxon>Pseudomonadota</taxon>
        <taxon>Betaproteobacteria</taxon>
        <taxon>Burkholderiales</taxon>
        <taxon>Comamonadaceae</taxon>
        <taxon>Diaphorobacter</taxon>
    </lineage>
</organism>
<keyword evidence="2" id="KW-1133">Transmembrane helix</keyword>
<evidence type="ECO:0000256" key="2">
    <source>
        <dbReference type="SAM" id="Phobius"/>
    </source>
</evidence>
<dbReference type="RefSeq" id="WP_187600323.1">
    <property type="nucleotide sequence ID" value="NZ_CP060714.1"/>
</dbReference>
<dbReference type="EMBL" id="CP060714">
    <property type="protein sequence ID" value="QNN59310.1"/>
    <property type="molecule type" value="Genomic_DNA"/>
</dbReference>
<evidence type="ECO:0000313" key="3">
    <source>
        <dbReference type="EMBL" id="QNN59310.1"/>
    </source>
</evidence>
<gene>
    <name evidence="3" type="ORF">H9K76_11300</name>
</gene>
<sequence>MVLILIVIAWLYVTVMMAVAEASAANGTLLGAIVTFVLYGLLPISIVVYIFSTPARKRARKAREALAERQWQQDRQAPAGAPLKESGVDPDGCSQSPASAEAALVTPVRKES</sequence>
<feature type="region of interest" description="Disordered" evidence="1">
    <location>
        <begin position="67"/>
        <end position="112"/>
    </location>
</feature>
<keyword evidence="4" id="KW-1185">Reference proteome</keyword>
<evidence type="ECO:0000256" key="1">
    <source>
        <dbReference type="SAM" id="MobiDB-lite"/>
    </source>
</evidence>
<dbReference type="KEGG" id="drg:H9K76_11300"/>
<dbReference type="AlphaFoldDB" id="A0A7G9RUN5"/>